<dbReference type="HOGENOM" id="CLU_057547_4_1_1"/>
<dbReference type="KEGG" id="tatv:25784512"/>
<dbReference type="OMA" id="DYIFAYQ"/>
<organism evidence="2 3">
    <name type="scientific">Hypocrea atroviridis (strain ATCC 20476 / IMI 206040)</name>
    <name type="common">Trichoderma atroviride</name>
    <dbReference type="NCBI Taxonomy" id="452589"/>
    <lineage>
        <taxon>Eukaryota</taxon>
        <taxon>Fungi</taxon>
        <taxon>Dikarya</taxon>
        <taxon>Ascomycota</taxon>
        <taxon>Pezizomycotina</taxon>
        <taxon>Sordariomycetes</taxon>
        <taxon>Hypocreomycetidae</taxon>
        <taxon>Hypocreales</taxon>
        <taxon>Hypocreaceae</taxon>
        <taxon>Trichoderma</taxon>
    </lineage>
</organism>
<dbReference type="RefSeq" id="XP_013944430.1">
    <property type="nucleotide sequence ID" value="XM_014088955.1"/>
</dbReference>
<accession>G9NRD3</accession>
<sequence length="267" mass="29580">MSSITPTYIPSPNWDIPADSDIVVLGRLIKDAKNPESKIPKSSSSPIPPPKIHEGEKTDWRTNLERVHSGKIGIWAKCLQAIGGQLSFTQLQSAAEDHEFDVLETRYFLPEDEYLAQAINDPGVQAYFQVCNWRKPVYLITGIKIARGSKVTSERNTERSAQAEIKVDATGLGVPVEVGPEAAWESKKKSGISFAGSTDYIFAYQLMRMKPKRKGAGSTNESYVRGAVFDKEESGDAAEVALRDVYDVEEETDVGFSDTWESIETEQ</sequence>
<dbReference type="EMBL" id="ABDG02000022">
    <property type="protein sequence ID" value="EHK46568.1"/>
    <property type="molecule type" value="Genomic_DNA"/>
</dbReference>
<proteinExistence type="predicted"/>
<gene>
    <name evidence="2" type="ORF">TRIATDRAFT_43383</name>
</gene>
<dbReference type="Proteomes" id="UP000005426">
    <property type="component" value="Unassembled WGS sequence"/>
</dbReference>
<evidence type="ECO:0000313" key="3">
    <source>
        <dbReference type="Proteomes" id="UP000005426"/>
    </source>
</evidence>
<dbReference type="AlphaFoldDB" id="G9NRD3"/>
<name>G9NRD3_HYPAI</name>
<feature type="region of interest" description="Disordered" evidence="1">
    <location>
        <begin position="34"/>
        <end position="55"/>
    </location>
</feature>
<evidence type="ECO:0000256" key="1">
    <source>
        <dbReference type="SAM" id="MobiDB-lite"/>
    </source>
</evidence>
<evidence type="ECO:0000313" key="2">
    <source>
        <dbReference type="EMBL" id="EHK46568.1"/>
    </source>
</evidence>
<dbReference type="GeneID" id="25784512"/>
<comment type="caution">
    <text evidence="2">The sequence shown here is derived from an EMBL/GenBank/DDBJ whole genome shotgun (WGS) entry which is preliminary data.</text>
</comment>
<dbReference type="OrthoDB" id="4500473at2759"/>
<dbReference type="eggNOG" id="ENOG502SKIK">
    <property type="taxonomic scope" value="Eukaryota"/>
</dbReference>
<protein>
    <submittedName>
        <fullName evidence="2">Uncharacterized protein</fullName>
    </submittedName>
</protein>
<reference evidence="2 3" key="1">
    <citation type="journal article" date="2011" name="Genome Biol.">
        <title>Comparative genome sequence analysis underscores mycoparasitism as the ancestral life style of Trichoderma.</title>
        <authorList>
            <person name="Kubicek C.P."/>
            <person name="Herrera-Estrella A."/>
            <person name="Seidl-Seiboth V."/>
            <person name="Martinez D.A."/>
            <person name="Druzhinina I.S."/>
            <person name="Thon M."/>
            <person name="Zeilinger S."/>
            <person name="Casas-Flores S."/>
            <person name="Horwitz B.A."/>
            <person name="Mukherjee P.K."/>
            <person name="Mukherjee M."/>
            <person name="Kredics L."/>
            <person name="Alcaraz L.D."/>
            <person name="Aerts A."/>
            <person name="Antal Z."/>
            <person name="Atanasova L."/>
            <person name="Cervantes-Badillo M.G."/>
            <person name="Challacombe J."/>
            <person name="Chertkov O."/>
            <person name="McCluskey K."/>
            <person name="Coulpier F."/>
            <person name="Deshpande N."/>
            <person name="von Doehren H."/>
            <person name="Ebbole D.J."/>
            <person name="Esquivel-Naranjo E.U."/>
            <person name="Fekete E."/>
            <person name="Flipphi M."/>
            <person name="Glaser F."/>
            <person name="Gomez-Rodriguez E.Y."/>
            <person name="Gruber S."/>
            <person name="Han C."/>
            <person name="Henrissat B."/>
            <person name="Hermosa R."/>
            <person name="Hernandez-Onate M."/>
            <person name="Karaffa L."/>
            <person name="Kosti I."/>
            <person name="Le Crom S."/>
            <person name="Lindquist E."/>
            <person name="Lucas S."/>
            <person name="Luebeck M."/>
            <person name="Luebeck P.S."/>
            <person name="Margeot A."/>
            <person name="Metz B."/>
            <person name="Misra M."/>
            <person name="Nevalainen H."/>
            <person name="Omann M."/>
            <person name="Packer N."/>
            <person name="Perrone G."/>
            <person name="Uresti-Rivera E.E."/>
            <person name="Salamov A."/>
            <person name="Schmoll M."/>
            <person name="Seiboth B."/>
            <person name="Shapiro H."/>
            <person name="Sukno S."/>
            <person name="Tamayo-Ramos J.A."/>
            <person name="Tisch D."/>
            <person name="Wiest A."/>
            <person name="Wilkinson H.H."/>
            <person name="Zhang M."/>
            <person name="Coutinho P.M."/>
            <person name="Kenerley C.M."/>
            <person name="Monte E."/>
            <person name="Baker S.E."/>
            <person name="Grigoriev I.V."/>
        </authorList>
    </citation>
    <scope>NUCLEOTIDE SEQUENCE [LARGE SCALE GENOMIC DNA]</scope>
    <source>
        <strain evidence="3">ATCC 20476 / IMI 206040</strain>
    </source>
</reference>
<keyword evidence="3" id="KW-1185">Reference proteome</keyword>